<dbReference type="EMBL" id="JQGC01000002">
    <property type="protein sequence ID" value="KFL32580.1"/>
    <property type="molecule type" value="Genomic_DNA"/>
</dbReference>
<reference evidence="2 3" key="1">
    <citation type="submission" date="2014-08" db="EMBL/GenBank/DDBJ databases">
        <authorList>
            <person name="Hassan Y.I."/>
            <person name="Lepp D."/>
            <person name="Zhou T."/>
        </authorList>
    </citation>
    <scope>NUCLEOTIDE SEQUENCE [LARGE SCALE GENOMIC DNA]</scope>
    <source>
        <strain evidence="2 3">IFO13584</strain>
    </source>
</reference>
<evidence type="ECO:0000313" key="3">
    <source>
        <dbReference type="Proteomes" id="UP000028981"/>
    </source>
</evidence>
<organism evidence="2 3">
    <name type="scientific">Devosia riboflavina</name>
    <dbReference type="NCBI Taxonomy" id="46914"/>
    <lineage>
        <taxon>Bacteria</taxon>
        <taxon>Pseudomonadati</taxon>
        <taxon>Pseudomonadota</taxon>
        <taxon>Alphaproteobacteria</taxon>
        <taxon>Hyphomicrobiales</taxon>
        <taxon>Devosiaceae</taxon>
        <taxon>Devosia</taxon>
    </lineage>
</organism>
<protein>
    <submittedName>
        <fullName evidence="2">Uncharacterized protein</fullName>
    </submittedName>
</protein>
<dbReference type="STRING" id="46914.JP75_03290"/>
<sequence length="64" mass="7229">MNTQPLSIFIARLVRVIQFGDGMDHRDKPGGDDGRERLWLSKQNKKDRPTSLPDGFGGYSPPRC</sequence>
<evidence type="ECO:0000313" key="2">
    <source>
        <dbReference type="EMBL" id="KFL32580.1"/>
    </source>
</evidence>
<proteinExistence type="predicted"/>
<accession>A0A087M6S7</accession>
<dbReference type="Proteomes" id="UP000028981">
    <property type="component" value="Unassembled WGS sequence"/>
</dbReference>
<evidence type="ECO:0000256" key="1">
    <source>
        <dbReference type="SAM" id="MobiDB-lite"/>
    </source>
</evidence>
<comment type="caution">
    <text evidence="2">The sequence shown here is derived from an EMBL/GenBank/DDBJ whole genome shotgun (WGS) entry which is preliminary data.</text>
</comment>
<name>A0A087M6S7_9HYPH</name>
<gene>
    <name evidence="2" type="ORF">JP75_03290</name>
</gene>
<dbReference type="AlphaFoldDB" id="A0A087M6S7"/>
<feature type="region of interest" description="Disordered" evidence="1">
    <location>
        <begin position="41"/>
        <end position="64"/>
    </location>
</feature>
<keyword evidence="3" id="KW-1185">Reference proteome</keyword>